<dbReference type="Gene3D" id="1.20.58.1400">
    <property type="entry name" value="Domain of unknown function DUF3837"/>
    <property type="match status" value="1"/>
</dbReference>
<dbReference type="EMBL" id="DVIQ01000105">
    <property type="protein sequence ID" value="HIS32892.1"/>
    <property type="molecule type" value="Genomic_DNA"/>
</dbReference>
<dbReference type="Pfam" id="PF12939">
    <property type="entry name" value="DUF3837"/>
    <property type="match status" value="1"/>
</dbReference>
<protein>
    <submittedName>
        <fullName evidence="2">DUF3837 family protein</fullName>
    </submittedName>
</protein>
<organism evidence="2 3">
    <name type="scientific">Candidatus Limivivens intestinipullorum</name>
    <dbReference type="NCBI Taxonomy" id="2840858"/>
    <lineage>
        <taxon>Bacteria</taxon>
        <taxon>Bacillati</taxon>
        <taxon>Bacillota</taxon>
        <taxon>Clostridia</taxon>
        <taxon>Lachnospirales</taxon>
        <taxon>Lachnospiraceae</taxon>
        <taxon>Lachnospiraceae incertae sedis</taxon>
        <taxon>Candidatus Limivivens</taxon>
    </lineage>
</organism>
<evidence type="ECO:0000259" key="1">
    <source>
        <dbReference type="Pfam" id="PF12939"/>
    </source>
</evidence>
<accession>A0A9D1EV78</accession>
<feature type="domain" description="DUF3837" evidence="1">
    <location>
        <begin position="1"/>
        <end position="104"/>
    </location>
</feature>
<reference evidence="2" key="1">
    <citation type="submission" date="2020-10" db="EMBL/GenBank/DDBJ databases">
        <authorList>
            <person name="Gilroy R."/>
        </authorList>
    </citation>
    <scope>NUCLEOTIDE SEQUENCE</scope>
    <source>
        <strain evidence="2">CHK190-19873</strain>
    </source>
</reference>
<evidence type="ECO:0000313" key="3">
    <source>
        <dbReference type="Proteomes" id="UP000823935"/>
    </source>
</evidence>
<sequence length="111" mass="12429">MILEIIRQAIEIKLRCNTETPLISPGEYCCACGMALRILGNPSGLLEEARKMETISQLREKLDPVFEKALEAQPEEATQNRRLFHMLLHSRAEGPVTEEIRPLFDPPGSGA</sequence>
<proteinExistence type="predicted"/>
<comment type="caution">
    <text evidence="2">The sequence shown here is derived from an EMBL/GenBank/DDBJ whole genome shotgun (WGS) entry which is preliminary data.</text>
</comment>
<name>A0A9D1EV78_9FIRM</name>
<evidence type="ECO:0000313" key="2">
    <source>
        <dbReference type="EMBL" id="HIS32892.1"/>
    </source>
</evidence>
<reference evidence="2" key="2">
    <citation type="journal article" date="2021" name="PeerJ">
        <title>Extensive microbial diversity within the chicken gut microbiome revealed by metagenomics and culture.</title>
        <authorList>
            <person name="Gilroy R."/>
            <person name="Ravi A."/>
            <person name="Getino M."/>
            <person name="Pursley I."/>
            <person name="Horton D.L."/>
            <person name="Alikhan N.F."/>
            <person name="Baker D."/>
            <person name="Gharbi K."/>
            <person name="Hall N."/>
            <person name="Watson M."/>
            <person name="Adriaenssens E.M."/>
            <person name="Foster-Nyarko E."/>
            <person name="Jarju S."/>
            <person name="Secka A."/>
            <person name="Antonio M."/>
            <person name="Oren A."/>
            <person name="Chaudhuri R.R."/>
            <person name="La Ragione R."/>
            <person name="Hildebrand F."/>
            <person name="Pallen M.J."/>
        </authorList>
    </citation>
    <scope>NUCLEOTIDE SEQUENCE</scope>
    <source>
        <strain evidence="2">CHK190-19873</strain>
    </source>
</reference>
<gene>
    <name evidence="2" type="ORF">IAB44_15310</name>
</gene>
<dbReference type="AlphaFoldDB" id="A0A9D1EV78"/>
<dbReference type="Proteomes" id="UP000823935">
    <property type="component" value="Unassembled WGS sequence"/>
</dbReference>
<dbReference type="InterPro" id="IPR038406">
    <property type="entry name" value="DUF3837_sf"/>
</dbReference>
<dbReference type="InterPro" id="IPR024212">
    <property type="entry name" value="DUF3837"/>
</dbReference>